<dbReference type="Proteomes" id="UP000238563">
    <property type="component" value="Unassembled WGS sequence"/>
</dbReference>
<evidence type="ECO:0000256" key="4">
    <source>
        <dbReference type="ARBA" id="ARBA00022679"/>
    </source>
</evidence>
<gene>
    <name evidence="10" type="ORF">C5750_13075</name>
</gene>
<dbReference type="InterPro" id="IPR007891">
    <property type="entry name" value="CHASE3"/>
</dbReference>
<keyword evidence="11" id="KW-1185">Reference proteome</keyword>
<keyword evidence="4" id="KW-0808">Transferase</keyword>
<evidence type="ECO:0000259" key="9">
    <source>
        <dbReference type="PROSITE" id="PS50109"/>
    </source>
</evidence>
<name>A0A2S9JJQ2_9HYPH</name>
<dbReference type="PROSITE" id="PS50109">
    <property type="entry name" value="HIS_KIN"/>
    <property type="match status" value="1"/>
</dbReference>
<keyword evidence="6 10" id="KW-0418">Kinase</keyword>
<dbReference type="GO" id="GO:0005524">
    <property type="term" value="F:ATP binding"/>
    <property type="evidence" value="ECO:0007669"/>
    <property type="project" value="UniProtKB-KW"/>
</dbReference>
<dbReference type="AlphaFoldDB" id="A0A2S9JJQ2"/>
<evidence type="ECO:0000256" key="7">
    <source>
        <dbReference type="ARBA" id="ARBA00022840"/>
    </source>
</evidence>
<evidence type="ECO:0000256" key="1">
    <source>
        <dbReference type="ARBA" id="ARBA00000085"/>
    </source>
</evidence>
<keyword evidence="8" id="KW-0812">Transmembrane</keyword>
<comment type="catalytic activity">
    <reaction evidence="1">
        <text>ATP + protein L-histidine = ADP + protein N-phospho-L-histidine.</text>
        <dbReference type="EC" id="2.7.13.3"/>
    </reaction>
</comment>
<dbReference type="InterPro" id="IPR004358">
    <property type="entry name" value="Sig_transdc_His_kin-like_C"/>
</dbReference>
<dbReference type="PANTHER" id="PTHR41523:SF8">
    <property type="entry name" value="ETHYLENE RESPONSE SENSOR PROTEIN"/>
    <property type="match status" value="1"/>
</dbReference>
<dbReference type="InterPro" id="IPR003594">
    <property type="entry name" value="HATPase_dom"/>
</dbReference>
<dbReference type="SMART" id="SM00387">
    <property type="entry name" value="HATPase_c"/>
    <property type="match status" value="1"/>
</dbReference>
<reference evidence="10 11" key="1">
    <citation type="submission" date="2018-02" db="EMBL/GenBank/DDBJ databases">
        <title>The draft genome of Phyllobacterium myrsinacearum DSM5892.</title>
        <authorList>
            <person name="Li L."/>
            <person name="Liu L."/>
            <person name="Zhang X."/>
            <person name="Wang T."/>
        </authorList>
    </citation>
    <scope>NUCLEOTIDE SEQUENCE [LARGE SCALE GENOMIC DNA]</scope>
    <source>
        <strain evidence="10 11">DSM 5892</strain>
    </source>
</reference>
<dbReference type="Pfam" id="PF05227">
    <property type="entry name" value="CHASE3"/>
    <property type="match status" value="1"/>
</dbReference>
<accession>A0A2S9JJQ2</accession>
<dbReference type="OrthoDB" id="9767435at2"/>
<evidence type="ECO:0000313" key="10">
    <source>
        <dbReference type="EMBL" id="PRD53312.1"/>
    </source>
</evidence>
<dbReference type="InterPro" id="IPR036890">
    <property type="entry name" value="HATPase_C_sf"/>
</dbReference>
<evidence type="ECO:0000256" key="8">
    <source>
        <dbReference type="SAM" id="Phobius"/>
    </source>
</evidence>
<dbReference type="Pfam" id="PF07568">
    <property type="entry name" value="HisKA_2"/>
    <property type="match status" value="1"/>
</dbReference>
<keyword evidence="5" id="KW-0547">Nucleotide-binding</keyword>
<sequence length="502" mass="54822">MARFAEGAKTLYLISICRAEQKRPVVAGAVQLVQWRRILAGFSERPGRGLAIIISLALIITAAMSTVILTRGFNNQMDDVVATYRVREQADGTLALLNEAHTSQRGYLLTQNPAFLDLYHAAASHLAESLNTLNEMTRGNPRQQAIVSQIQDLAKQKQQKVEAAISMSLAGNNSDALASLGPDFGIGQMDEIKKTINSFLGEEDRRLIARNIAMDKLRFWLTIASIFSLAGALILAYILASRTKRYVRKLTEGQSTLLSEKSQLEEMVQLRTAELEKAMLVAKRERARVETLLQDSDHRIGNSLATVSSLLGIQMRGVSSDEIRVALGAARDRIQTISSAHRRLRLGKDHETVRADEYLPEIIADIKESHLHDRNIRIEAHFEPIDLSSRDATTLGIIIGELTMNAIKHAFPHNRAGLIEISLLHDANGVIALTIADDGIGIQKKLHKRASGLGSMIVAQLCQQFGGAVAYAAKDGGGTVVTVTFPSLQSAAAAENAKAENE</sequence>
<feature type="domain" description="Histidine kinase" evidence="9">
    <location>
        <begin position="295"/>
        <end position="489"/>
    </location>
</feature>
<keyword evidence="8" id="KW-1133">Transmembrane helix</keyword>
<keyword evidence="3" id="KW-0597">Phosphoprotein</keyword>
<dbReference type="PRINTS" id="PR00344">
    <property type="entry name" value="BCTRLSENSOR"/>
</dbReference>
<dbReference type="PANTHER" id="PTHR41523">
    <property type="entry name" value="TWO-COMPONENT SYSTEM SENSOR PROTEIN"/>
    <property type="match status" value="1"/>
</dbReference>
<feature type="transmembrane region" description="Helical" evidence="8">
    <location>
        <begin position="49"/>
        <end position="69"/>
    </location>
</feature>
<dbReference type="CDD" id="cd19410">
    <property type="entry name" value="HK9-like_sensor"/>
    <property type="match status" value="1"/>
</dbReference>
<proteinExistence type="predicted"/>
<protein>
    <recommendedName>
        <fullName evidence="2">histidine kinase</fullName>
        <ecNumber evidence="2">2.7.13.3</ecNumber>
    </recommendedName>
</protein>
<evidence type="ECO:0000256" key="5">
    <source>
        <dbReference type="ARBA" id="ARBA00022741"/>
    </source>
</evidence>
<dbReference type="EC" id="2.7.13.3" evidence="2"/>
<dbReference type="Gene3D" id="3.30.565.10">
    <property type="entry name" value="Histidine kinase-like ATPase, C-terminal domain"/>
    <property type="match status" value="1"/>
</dbReference>
<feature type="transmembrane region" description="Helical" evidence="8">
    <location>
        <begin position="219"/>
        <end position="240"/>
    </location>
</feature>
<organism evidence="10 11">
    <name type="scientific">Phyllobacterium myrsinacearum</name>
    <dbReference type="NCBI Taxonomy" id="28101"/>
    <lineage>
        <taxon>Bacteria</taxon>
        <taxon>Pseudomonadati</taxon>
        <taxon>Pseudomonadota</taxon>
        <taxon>Alphaproteobacteria</taxon>
        <taxon>Hyphomicrobiales</taxon>
        <taxon>Phyllobacteriaceae</taxon>
        <taxon>Phyllobacterium</taxon>
    </lineage>
</organism>
<dbReference type="InterPro" id="IPR011495">
    <property type="entry name" value="Sig_transdc_His_kin_sub2_dim/P"/>
</dbReference>
<dbReference type="SUPFAM" id="SSF55874">
    <property type="entry name" value="ATPase domain of HSP90 chaperone/DNA topoisomerase II/histidine kinase"/>
    <property type="match status" value="1"/>
</dbReference>
<keyword evidence="7" id="KW-0067">ATP-binding</keyword>
<dbReference type="Pfam" id="PF02518">
    <property type="entry name" value="HATPase_c"/>
    <property type="match status" value="1"/>
</dbReference>
<evidence type="ECO:0000256" key="6">
    <source>
        <dbReference type="ARBA" id="ARBA00022777"/>
    </source>
</evidence>
<evidence type="ECO:0000256" key="3">
    <source>
        <dbReference type="ARBA" id="ARBA00022553"/>
    </source>
</evidence>
<dbReference type="GO" id="GO:0004673">
    <property type="term" value="F:protein histidine kinase activity"/>
    <property type="evidence" value="ECO:0007669"/>
    <property type="project" value="UniProtKB-EC"/>
</dbReference>
<comment type="caution">
    <text evidence="10">The sequence shown here is derived from an EMBL/GenBank/DDBJ whole genome shotgun (WGS) entry which is preliminary data.</text>
</comment>
<keyword evidence="8" id="KW-0472">Membrane</keyword>
<evidence type="ECO:0000256" key="2">
    <source>
        <dbReference type="ARBA" id="ARBA00012438"/>
    </source>
</evidence>
<dbReference type="InterPro" id="IPR005467">
    <property type="entry name" value="His_kinase_dom"/>
</dbReference>
<dbReference type="EMBL" id="PVBT01000003">
    <property type="protein sequence ID" value="PRD53312.1"/>
    <property type="molecule type" value="Genomic_DNA"/>
</dbReference>
<evidence type="ECO:0000313" key="11">
    <source>
        <dbReference type="Proteomes" id="UP000238563"/>
    </source>
</evidence>